<proteinExistence type="predicted"/>
<name>A0A2P2IPJ9_RHIMU</name>
<evidence type="ECO:0000313" key="2">
    <source>
        <dbReference type="EMBL" id="MBW83143.1"/>
    </source>
</evidence>
<reference evidence="2" key="1">
    <citation type="submission" date="2018-02" db="EMBL/GenBank/DDBJ databases">
        <title>Rhizophora mucronata_Transcriptome.</title>
        <authorList>
            <person name="Meera S.P."/>
            <person name="Sreeshan A."/>
            <person name="Augustine A."/>
        </authorList>
    </citation>
    <scope>NUCLEOTIDE SEQUENCE</scope>
    <source>
        <tissue evidence="2">Leaf</tissue>
    </source>
</reference>
<evidence type="ECO:0000256" key="1">
    <source>
        <dbReference type="SAM" id="MobiDB-lite"/>
    </source>
</evidence>
<dbReference type="EMBL" id="GGEC01002660">
    <property type="protein sequence ID" value="MBW83143.1"/>
    <property type="molecule type" value="Transcribed_RNA"/>
</dbReference>
<organism evidence="2">
    <name type="scientific">Rhizophora mucronata</name>
    <name type="common">Asiatic mangrove</name>
    <dbReference type="NCBI Taxonomy" id="61149"/>
    <lineage>
        <taxon>Eukaryota</taxon>
        <taxon>Viridiplantae</taxon>
        <taxon>Streptophyta</taxon>
        <taxon>Embryophyta</taxon>
        <taxon>Tracheophyta</taxon>
        <taxon>Spermatophyta</taxon>
        <taxon>Magnoliopsida</taxon>
        <taxon>eudicotyledons</taxon>
        <taxon>Gunneridae</taxon>
        <taxon>Pentapetalae</taxon>
        <taxon>rosids</taxon>
        <taxon>fabids</taxon>
        <taxon>Malpighiales</taxon>
        <taxon>Rhizophoraceae</taxon>
        <taxon>Rhizophora</taxon>
    </lineage>
</organism>
<accession>A0A2P2IPJ9</accession>
<dbReference type="AlphaFoldDB" id="A0A2P2IPJ9"/>
<sequence>MFEKDHCIPESLMDPESLEPSLVSSSTGKGAFLEPKPRKSLSIFFNSQNPEKFSFIRPSENTKDLIFIKEHRR</sequence>
<feature type="region of interest" description="Disordered" evidence="1">
    <location>
        <begin position="1"/>
        <end position="30"/>
    </location>
</feature>
<protein>
    <submittedName>
        <fullName evidence="2">Protein TIFY 6B-like isoform X1</fullName>
    </submittedName>
</protein>